<dbReference type="Proteomes" id="UP001597173">
    <property type="component" value="Unassembled WGS sequence"/>
</dbReference>
<feature type="domain" description="Glycosyltransferase 2-like" evidence="1">
    <location>
        <begin position="391"/>
        <end position="560"/>
    </location>
</feature>
<sequence length="1203" mass="138336">MSNEQAFIRFQKFLEARRAAHDPDRDIRNHVLAKASKRVGFSYLRENLKSRFGANLPNVYSKMVASDDPGIETCGTYFLQGTVQLDEMSSNQSAVKLINAIPDGREIILMETGFLATTHSWIHCLKESNPAYACLGYVYDDIAHYFMADYPNRLIQKLNSTETPSDEELARAGRLLERIVTQRISKYNAQPMRAPAITQGYARRVLVCDQAYADASTVYGKVGDAEFERMLLAAIAENPDAEILVKTHPDSVWEKERRSGYYTHLQSTGRVRMLRDPVNPYMLFDLVDTVYVGTSQMGLEALFAGKKVVTFGAPFYAGWGLTDDRQTIPHRHRRRSLAEIFHYFYIWYTIYHLPDSKGPAEIEDVLSYIENNRPYPLSLTETEPSTPPRVSVILPVHGVEKYIEECITSIQRQTLREIEIIPVNDASPDGSQQIIDRLAADDPRIKPIILSENIGQGFARNRGLDAARGQYIWFLDSDDWLVDPEFLEKTVKAADANLADMTRAKKAGEAIFDDEDRLVRIRDDKSENYFLRDVTNTNYMDNSEILHSRHFCLWLYNRNFLESNEIRFVTTQWEERAFLLKALLRAKNITLTTNKSFMYRIRGDSTARRKKGMHDVERMLQNFEQICDLLKHHGAEKRDSPLRPHLNFQISQFLHLLFFGFWYSTLTRTCAKNDHDQYLKRVCEALQTVDFRSSDLSDAPLVIKKDYFVAHVYRLITASLRARKFEWIPTAVACRPVAQIRLYQELLNAPSTPAQEEFQSALNLYARNEMVESSGPAPENPKPRIVIHIGATKTGSTFIQHMLEKNRPALLRQGIWFPEVGLFWQPTRPHKQAGHSAFTRSAVRNEPALRDHIRRGLKLMDGRIHTIVLSSEAYFLHQNAHQIAKYFADHPVEMVVYLRRQDEWANSQYCEFVAGGAVGRVDVPMAEWLDLPETRRRLDYMVPLKAWTDTIGIENVHVRIFDRKEFEGGDLISDFAAAAKLPQLLDLTRPDEREQNDARLASGHVELLRLFNQRPFASQDEYFTFIEEVGSALTAWRRERGLPQPKPWMLSEQQADELMTDYATSNAVIARDYLNRPDKPLFGPRGPVPEQVPVFAEEMALVEQIYQQHAPRQFNETLASELESDVTIVKSTWPIAKRLRVAFKKVSAGKPVIFEKPLLGGTPFTLSPGNIRKYGVIKKQWPKRKRARVILKNIYLGRPIFFR</sequence>
<evidence type="ECO:0000259" key="1">
    <source>
        <dbReference type="Pfam" id="PF00535"/>
    </source>
</evidence>
<dbReference type="GO" id="GO:0016757">
    <property type="term" value="F:glycosyltransferase activity"/>
    <property type="evidence" value="ECO:0007669"/>
    <property type="project" value="UniProtKB-KW"/>
</dbReference>
<dbReference type="Gene3D" id="3.40.50.300">
    <property type="entry name" value="P-loop containing nucleotide triphosphate hydrolases"/>
    <property type="match status" value="1"/>
</dbReference>
<dbReference type="InterPro" id="IPR027417">
    <property type="entry name" value="P-loop_NTPase"/>
</dbReference>
<dbReference type="CDD" id="cd00761">
    <property type="entry name" value="Glyco_tranf_GTA_type"/>
    <property type="match status" value="1"/>
</dbReference>
<dbReference type="Pfam" id="PF05159">
    <property type="entry name" value="Capsule_synth"/>
    <property type="match status" value="1"/>
</dbReference>
<dbReference type="SUPFAM" id="SSF53448">
    <property type="entry name" value="Nucleotide-diphospho-sugar transferases"/>
    <property type="match status" value="1"/>
</dbReference>
<protein>
    <submittedName>
        <fullName evidence="2">Glycosyltransferase</fullName>
        <ecNumber evidence="2">2.4.-.-</ecNumber>
    </submittedName>
</protein>
<dbReference type="Gene3D" id="3.90.550.10">
    <property type="entry name" value="Spore Coat Polysaccharide Biosynthesis Protein SpsA, Chain A"/>
    <property type="match status" value="1"/>
</dbReference>
<dbReference type="EC" id="2.4.-.-" evidence="2"/>
<organism evidence="2 3">
    <name type="scientific">Mycoplana ramosa</name>
    <name type="common">Mycoplana bullata</name>
    <dbReference type="NCBI Taxonomy" id="40837"/>
    <lineage>
        <taxon>Bacteria</taxon>
        <taxon>Pseudomonadati</taxon>
        <taxon>Pseudomonadota</taxon>
        <taxon>Alphaproteobacteria</taxon>
        <taxon>Hyphomicrobiales</taxon>
        <taxon>Rhizobiaceae</taxon>
        <taxon>Mycoplana</taxon>
    </lineage>
</organism>
<keyword evidence="2" id="KW-0328">Glycosyltransferase</keyword>
<dbReference type="PANTHER" id="PTHR22916:SF3">
    <property type="entry name" value="UDP-GLCNAC:BETAGAL BETA-1,3-N-ACETYLGLUCOSAMINYLTRANSFERASE-LIKE PROTEIN 1"/>
    <property type="match status" value="1"/>
</dbReference>
<gene>
    <name evidence="2" type="ORF">ACFQ33_18510</name>
</gene>
<evidence type="ECO:0000313" key="3">
    <source>
        <dbReference type="Proteomes" id="UP001597173"/>
    </source>
</evidence>
<name>A0ABW3Z189_MYCRA</name>
<dbReference type="InterPro" id="IPR029044">
    <property type="entry name" value="Nucleotide-diphossugar_trans"/>
</dbReference>
<proteinExistence type="predicted"/>
<dbReference type="InterPro" id="IPR007833">
    <property type="entry name" value="Capsule_polysaccharide_synth"/>
</dbReference>
<comment type="caution">
    <text evidence="2">The sequence shown here is derived from an EMBL/GenBank/DDBJ whole genome shotgun (WGS) entry which is preliminary data.</text>
</comment>
<dbReference type="SUPFAM" id="SSF52540">
    <property type="entry name" value="P-loop containing nucleoside triphosphate hydrolases"/>
    <property type="match status" value="1"/>
</dbReference>
<dbReference type="CDD" id="cd16440">
    <property type="entry name" value="beta_Kdo_transferase_KpsC_1"/>
    <property type="match status" value="1"/>
</dbReference>
<accession>A0ABW3Z189</accession>
<dbReference type="InterPro" id="IPR001173">
    <property type="entry name" value="Glyco_trans_2-like"/>
</dbReference>
<dbReference type="PANTHER" id="PTHR22916">
    <property type="entry name" value="GLYCOSYLTRANSFERASE"/>
    <property type="match status" value="1"/>
</dbReference>
<keyword evidence="2" id="KW-0808">Transferase</keyword>
<reference evidence="3" key="1">
    <citation type="journal article" date="2019" name="Int. J. Syst. Evol. Microbiol.">
        <title>The Global Catalogue of Microorganisms (GCM) 10K type strain sequencing project: providing services to taxonomists for standard genome sequencing and annotation.</title>
        <authorList>
            <consortium name="The Broad Institute Genomics Platform"/>
            <consortium name="The Broad Institute Genome Sequencing Center for Infectious Disease"/>
            <person name="Wu L."/>
            <person name="Ma J."/>
        </authorList>
    </citation>
    <scope>NUCLEOTIDE SEQUENCE [LARGE SCALE GENOMIC DNA]</scope>
    <source>
        <strain evidence="3">CCUG 55609</strain>
    </source>
</reference>
<dbReference type="Pfam" id="PF00535">
    <property type="entry name" value="Glycos_transf_2"/>
    <property type="match status" value="1"/>
</dbReference>
<dbReference type="RefSeq" id="WP_374840257.1">
    <property type="nucleotide sequence ID" value="NZ_JBHEEW010000014.1"/>
</dbReference>
<dbReference type="EMBL" id="JBHTNF010000015">
    <property type="protein sequence ID" value="MFD1329888.1"/>
    <property type="molecule type" value="Genomic_DNA"/>
</dbReference>
<evidence type="ECO:0000313" key="2">
    <source>
        <dbReference type="EMBL" id="MFD1329888.1"/>
    </source>
</evidence>
<keyword evidence="3" id="KW-1185">Reference proteome</keyword>